<accession>A0ACB9GDF7</accession>
<proteinExistence type="predicted"/>
<sequence>MGQKSYTTVFRGYHQTRGFRVNPKRFSVQRLRTKLFNFFKILVRSLKSCSSPFSYTKSRSKRCSKVRDWSSPRSSVATQNNIDQSYVCRLRSLGRSNSFYAEAIADCLEFIKNSSVSLDVKPDI</sequence>
<keyword evidence="2" id="KW-1185">Reference proteome</keyword>
<organism evidence="1 2">
    <name type="scientific">Cichorium intybus</name>
    <name type="common">Chicory</name>
    <dbReference type="NCBI Taxonomy" id="13427"/>
    <lineage>
        <taxon>Eukaryota</taxon>
        <taxon>Viridiplantae</taxon>
        <taxon>Streptophyta</taxon>
        <taxon>Embryophyta</taxon>
        <taxon>Tracheophyta</taxon>
        <taxon>Spermatophyta</taxon>
        <taxon>Magnoliopsida</taxon>
        <taxon>eudicotyledons</taxon>
        <taxon>Gunneridae</taxon>
        <taxon>Pentapetalae</taxon>
        <taxon>asterids</taxon>
        <taxon>campanulids</taxon>
        <taxon>Asterales</taxon>
        <taxon>Asteraceae</taxon>
        <taxon>Cichorioideae</taxon>
        <taxon>Cichorieae</taxon>
        <taxon>Cichoriinae</taxon>
        <taxon>Cichorium</taxon>
    </lineage>
</organism>
<protein>
    <submittedName>
        <fullName evidence="1">Uncharacterized protein</fullName>
    </submittedName>
</protein>
<reference evidence="2" key="1">
    <citation type="journal article" date="2022" name="Mol. Ecol. Resour.">
        <title>The genomes of chicory, endive, great burdock and yacon provide insights into Asteraceae palaeo-polyploidization history and plant inulin production.</title>
        <authorList>
            <person name="Fan W."/>
            <person name="Wang S."/>
            <person name="Wang H."/>
            <person name="Wang A."/>
            <person name="Jiang F."/>
            <person name="Liu H."/>
            <person name="Zhao H."/>
            <person name="Xu D."/>
            <person name="Zhang Y."/>
        </authorList>
    </citation>
    <scope>NUCLEOTIDE SEQUENCE [LARGE SCALE GENOMIC DNA]</scope>
    <source>
        <strain evidence="2">cv. Punajuju</strain>
    </source>
</reference>
<gene>
    <name evidence="1" type="ORF">L2E82_11260</name>
</gene>
<reference evidence="1 2" key="2">
    <citation type="journal article" date="2022" name="Mol. Ecol. Resour.">
        <title>The genomes of chicory, endive, great burdock and yacon provide insights into Asteraceae paleo-polyploidization history and plant inulin production.</title>
        <authorList>
            <person name="Fan W."/>
            <person name="Wang S."/>
            <person name="Wang H."/>
            <person name="Wang A."/>
            <person name="Jiang F."/>
            <person name="Liu H."/>
            <person name="Zhao H."/>
            <person name="Xu D."/>
            <person name="Zhang Y."/>
        </authorList>
    </citation>
    <scope>NUCLEOTIDE SEQUENCE [LARGE SCALE GENOMIC DNA]</scope>
    <source>
        <strain evidence="2">cv. Punajuju</strain>
        <tissue evidence="1">Leaves</tissue>
    </source>
</reference>
<evidence type="ECO:0000313" key="2">
    <source>
        <dbReference type="Proteomes" id="UP001055811"/>
    </source>
</evidence>
<name>A0ACB9GDF7_CICIN</name>
<dbReference type="EMBL" id="CM042010">
    <property type="protein sequence ID" value="KAI3781251.1"/>
    <property type="molecule type" value="Genomic_DNA"/>
</dbReference>
<comment type="caution">
    <text evidence="1">The sequence shown here is derived from an EMBL/GenBank/DDBJ whole genome shotgun (WGS) entry which is preliminary data.</text>
</comment>
<evidence type="ECO:0000313" key="1">
    <source>
        <dbReference type="EMBL" id="KAI3781251.1"/>
    </source>
</evidence>
<dbReference type="Proteomes" id="UP001055811">
    <property type="component" value="Linkage Group LG02"/>
</dbReference>